<evidence type="ECO:0000259" key="5">
    <source>
        <dbReference type="Pfam" id="PF07970"/>
    </source>
</evidence>
<keyword evidence="4" id="KW-0472">Membrane</keyword>
<evidence type="ECO:0000256" key="1">
    <source>
        <dbReference type="ARBA" id="ARBA00004257"/>
    </source>
</evidence>
<evidence type="ECO:0000313" key="6">
    <source>
        <dbReference type="EMBL" id="JAG41217.1"/>
    </source>
</evidence>
<evidence type="ECO:0000256" key="3">
    <source>
        <dbReference type="ARBA" id="ARBA00040493"/>
    </source>
</evidence>
<dbReference type="GO" id="GO:0030134">
    <property type="term" value="C:COPII-coated ER to Golgi transport vesicle"/>
    <property type="evidence" value="ECO:0007669"/>
    <property type="project" value="TreeGrafter"/>
</dbReference>
<reference evidence="6" key="1">
    <citation type="journal article" date="2014" name="PLoS ONE">
        <title>Transcriptome-Based Identification of ABC Transporters in the Western Tarnished Plant Bug Lygus hesperus.</title>
        <authorList>
            <person name="Hull J.J."/>
            <person name="Chaney K."/>
            <person name="Geib S.M."/>
            <person name="Fabrick J.A."/>
            <person name="Brent C.S."/>
            <person name="Walsh D."/>
            <person name="Lavine L.C."/>
        </authorList>
    </citation>
    <scope>NUCLEOTIDE SEQUENCE</scope>
</reference>
<dbReference type="InterPro" id="IPR012936">
    <property type="entry name" value="Erv_C"/>
</dbReference>
<evidence type="ECO:0000256" key="2">
    <source>
        <dbReference type="ARBA" id="ARBA00005648"/>
    </source>
</evidence>
<organism evidence="6">
    <name type="scientific">Lygus hesperus</name>
    <name type="common">Western plant bug</name>
    <dbReference type="NCBI Taxonomy" id="30085"/>
    <lineage>
        <taxon>Eukaryota</taxon>
        <taxon>Metazoa</taxon>
        <taxon>Ecdysozoa</taxon>
        <taxon>Arthropoda</taxon>
        <taxon>Hexapoda</taxon>
        <taxon>Insecta</taxon>
        <taxon>Pterygota</taxon>
        <taxon>Neoptera</taxon>
        <taxon>Paraneoptera</taxon>
        <taxon>Hemiptera</taxon>
        <taxon>Heteroptera</taxon>
        <taxon>Panheteroptera</taxon>
        <taxon>Cimicomorpha</taxon>
        <taxon>Miridae</taxon>
        <taxon>Mirini</taxon>
        <taxon>Lygus</taxon>
    </lineage>
</organism>
<reference evidence="6" key="2">
    <citation type="submission" date="2014-07" db="EMBL/GenBank/DDBJ databases">
        <authorList>
            <person name="Hull J."/>
        </authorList>
    </citation>
    <scope>NUCLEOTIDE SEQUENCE</scope>
</reference>
<dbReference type="PANTHER" id="PTHR10984">
    <property type="entry name" value="ENDOPLASMIC RETICULUM-GOLGI INTERMEDIATE COMPARTMENT PROTEIN"/>
    <property type="match status" value="1"/>
</dbReference>
<comment type="subcellular location">
    <subcellularLocation>
        <location evidence="1">Golgi apparatus</location>
        <location evidence="1">cis-Golgi network membrane</location>
        <topology evidence="1">Multi-pass membrane protein</topology>
    </subcellularLocation>
</comment>
<gene>
    <name evidence="6" type="primary">ergic3_2</name>
    <name evidence="6" type="ORF">CM83_16646</name>
</gene>
<dbReference type="GO" id="GO:0005794">
    <property type="term" value="C:Golgi apparatus"/>
    <property type="evidence" value="ECO:0007669"/>
    <property type="project" value="UniProtKB-SubCell"/>
</dbReference>
<dbReference type="GO" id="GO:0005783">
    <property type="term" value="C:endoplasmic reticulum"/>
    <property type="evidence" value="ECO:0007669"/>
    <property type="project" value="TreeGrafter"/>
</dbReference>
<dbReference type="InterPro" id="IPR045888">
    <property type="entry name" value="Erv"/>
</dbReference>
<feature type="domain" description="Endoplasmic reticulum vesicle transporter C-terminal" evidence="5">
    <location>
        <begin position="1"/>
        <end position="160"/>
    </location>
</feature>
<dbReference type="PANTHER" id="PTHR10984:SF25">
    <property type="entry name" value="ENDOPLASMIC RETICULUM-GOLGI INTERMEDIATE COMPARTMENT PROTEIN 3"/>
    <property type="match status" value="1"/>
</dbReference>
<comment type="similarity">
    <text evidence="2">Belongs to the ERGIC family.</text>
</comment>
<dbReference type="EMBL" id="GBHO01002387">
    <property type="protein sequence ID" value="JAG41217.1"/>
    <property type="molecule type" value="Transcribed_RNA"/>
</dbReference>
<sequence>MSHTIHTLRFGKSFGESYKPLDGYARSTAELADNNVVPSNAMFTYYAKVVPTLYSDPSHGEPFMTNQFSVTEHQKAMGSNIDPEALRSDKKPLYNSAVRRCCFCLYNTICANSHSSQVILFYELSPIMVHSILHWQPFLHFVTQLCAILGGIFTVAGIVDRLIYGTVQHVQRKVELGKFN</sequence>
<keyword evidence="4" id="KW-1133">Transmembrane helix</keyword>
<dbReference type="Pfam" id="PF07970">
    <property type="entry name" value="COPIIcoated_ERV"/>
    <property type="match status" value="1"/>
</dbReference>
<proteinExistence type="inferred from homology"/>
<accession>A0A0A9Z7M0</accession>
<feature type="transmembrane region" description="Helical" evidence="4">
    <location>
        <begin position="138"/>
        <end position="159"/>
    </location>
</feature>
<evidence type="ECO:0000256" key="4">
    <source>
        <dbReference type="SAM" id="Phobius"/>
    </source>
</evidence>
<keyword evidence="4" id="KW-0812">Transmembrane</keyword>
<protein>
    <recommendedName>
        <fullName evidence="3">Endoplasmic reticulum-Golgi intermediate compartment protein 3</fullName>
    </recommendedName>
</protein>
<name>A0A0A9Z7M0_LYGHE</name>
<dbReference type="AlphaFoldDB" id="A0A0A9Z7M0"/>